<protein>
    <submittedName>
        <fullName evidence="1">Uncharacterized protein</fullName>
    </submittedName>
</protein>
<evidence type="ECO:0000313" key="1">
    <source>
        <dbReference type="EMBL" id="MBM6874411.1"/>
    </source>
</evidence>
<sequence length="115" mass="13869">MKKNRNRNRELLILDRTKKMVLKNSISFLNEVKEGKRKFYNGKNAETFWDFQIAVAKCLIIYKKRIIKHKYSCISKKRIKKQKGIKLKNNYYSTQGKLTNFFIDRTIEFINKNSK</sequence>
<dbReference type="Proteomes" id="UP000728968">
    <property type="component" value="Unassembled WGS sequence"/>
</dbReference>
<dbReference type="RefSeq" id="WP_204715633.1">
    <property type="nucleotide sequence ID" value="NZ_JACJLT010000009.1"/>
</dbReference>
<proteinExistence type="predicted"/>
<dbReference type="EMBL" id="JACJLT010000009">
    <property type="protein sequence ID" value="MBM6874411.1"/>
    <property type="molecule type" value="Genomic_DNA"/>
</dbReference>
<gene>
    <name evidence="1" type="ORF">H6A04_01820</name>
</gene>
<evidence type="ECO:0000313" key="2">
    <source>
        <dbReference type="Proteomes" id="UP000728968"/>
    </source>
</evidence>
<comment type="caution">
    <text evidence="1">The sequence shown here is derived from an EMBL/GenBank/DDBJ whole genome shotgun (WGS) entry which is preliminary data.</text>
</comment>
<name>A0ABS2FZ37_FUSMR</name>
<organism evidence="1 2">
    <name type="scientific">Fusobacterium mortiferum</name>
    <dbReference type="NCBI Taxonomy" id="850"/>
    <lineage>
        <taxon>Bacteria</taxon>
        <taxon>Fusobacteriati</taxon>
        <taxon>Fusobacteriota</taxon>
        <taxon>Fusobacteriia</taxon>
        <taxon>Fusobacteriales</taxon>
        <taxon>Fusobacteriaceae</taxon>
        <taxon>Fusobacterium</taxon>
    </lineage>
</organism>
<reference evidence="1 2" key="1">
    <citation type="journal article" date="2021" name="Sci. Rep.">
        <title>The distribution of antibiotic resistance genes in chicken gut microbiota commensals.</title>
        <authorList>
            <person name="Juricova H."/>
            <person name="Matiasovicova J."/>
            <person name="Kubasova T."/>
            <person name="Cejkova D."/>
            <person name="Rychlik I."/>
        </authorList>
    </citation>
    <scope>NUCLEOTIDE SEQUENCE [LARGE SCALE GENOMIC DNA]</scope>
    <source>
        <strain evidence="1 2">An425</strain>
    </source>
</reference>
<accession>A0ABS2FZ37</accession>
<keyword evidence="2" id="KW-1185">Reference proteome</keyword>